<organism evidence="1">
    <name type="scientific">Anguilla anguilla</name>
    <name type="common">European freshwater eel</name>
    <name type="synonym">Muraena anguilla</name>
    <dbReference type="NCBI Taxonomy" id="7936"/>
    <lineage>
        <taxon>Eukaryota</taxon>
        <taxon>Metazoa</taxon>
        <taxon>Chordata</taxon>
        <taxon>Craniata</taxon>
        <taxon>Vertebrata</taxon>
        <taxon>Euteleostomi</taxon>
        <taxon>Actinopterygii</taxon>
        <taxon>Neopterygii</taxon>
        <taxon>Teleostei</taxon>
        <taxon>Anguilliformes</taxon>
        <taxon>Anguillidae</taxon>
        <taxon>Anguilla</taxon>
    </lineage>
</organism>
<reference evidence="1" key="1">
    <citation type="submission" date="2014-11" db="EMBL/GenBank/DDBJ databases">
        <authorList>
            <person name="Amaro Gonzalez C."/>
        </authorList>
    </citation>
    <scope>NUCLEOTIDE SEQUENCE</scope>
</reference>
<sequence>MRELHLHVWAFISLILMLNEQ</sequence>
<dbReference type="EMBL" id="GBXM01095500">
    <property type="protein sequence ID" value="JAH13077.1"/>
    <property type="molecule type" value="Transcribed_RNA"/>
</dbReference>
<reference evidence="1" key="2">
    <citation type="journal article" date="2015" name="Fish Shellfish Immunol.">
        <title>Early steps in the European eel (Anguilla anguilla)-Vibrio vulnificus interaction in the gills: Role of the RtxA13 toxin.</title>
        <authorList>
            <person name="Callol A."/>
            <person name="Pajuelo D."/>
            <person name="Ebbesson L."/>
            <person name="Teles M."/>
            <person name="MacKenzie S."/>
            <person name="Amaro C."/>
        </authorList>
    </citation>
    <scope>NUCLEOTIDE SEQUENCE</scope>
</reference>
<accession>A0A0E9Q963</accession>
<protein>
    <submittedName>
        <fullName evidence="1">Uncharacterized protein</fullName>
    </submittedName>
</protein>
<evidence type="ECO:0000313" key="1">
    <source>
        <dbReference type="EMBL" id="JAH13077.1"/>
    </source>
</evidence>
<proteinExistence type="predicted"/>
<dbReference type="AlphaFoldDB" id="A0A0E9Q963"/>
<name>A0A0E9Q963_ANGAN</name>